<keyword evidence="2" id="KW-1185">Reference proteome</keyword>
<dbReference type="InParanoid" id="A0A0V1BJ26"/>
<comment type="caution">
    <text evidence="1">The sequence shown here is derived from an EMBL/GenBank/DDBJ whole genome shotgun (WGS) entry which is preliminary data.</text>
</comment>
<name>A0A0V1BJ26_TRISP</name>
<gene>
    <name evidence="1" type="ORF">T01_710</name>
</gene>
<organism evidence="1 2">
    <name type="scientific">Trichinella spiralis</name>
    <name type="common">Trichina worm</name>
    <dbReference type="NCBI Taxonomy" id="6334"/>
    <lineage>
        <taxon>Eukaryota</taxon>
        <taxon>Metazoa</taxon>
        <taxon>Ecdysozoa</taxon>
        <taxon>Nematoda</taxon>
        <taxon>Enoplea</taxon>
        <taxon>Dorylaimia</taxon>
        <taxon>Trichinellida</taxon>
        <taxon>Trichinellidae</taxon>
        <taxon>Trichinella</taxon>
    </lineage>
</organism>
<dbReference type="Proteomes" id="UP000054776">
    <property type="component" value="Unassembled WGS sequence"/>
</dbReference>
<dbReference type="EMBL" id="JYDH01000039">
    <property type="protein sequence ID" value="KRY36815.1"/>
    <property type="molecule type" value="Genomic_DNA"/>
</dbReference>
<evidence type="ECO:0000313" key="1">
    <source>
        <dbReference type="EMBL" id="KRY36815.1"/>
    </source>
</evidence>
<dbReference type="AlphaFoldDB" id="A0A0V1BJ26"/>
<reference evidence="1 2" key="1">
    <citation type="submission" date="2015-01" db="EMBL/GenBank/DDBJ databases">
        <title>Evolution of Trichinella species and genotypes.</title>
        <authorList>
            <person name="Korhonen P.K."/>
            <person name="Edoardo P."/>
            <person name="Giuseppe L.R."/>
            <person name="Gasser R.B."/>
        </authorList>
    </citation>
    <scope>NUCLEOTIDE SEQUENCE [LARGE SCALE GENOMIC DNA]</scope>
    <source>
        <strain evidence="1">ISS3</strain>
    </source>
</reference>
<protein>
    <submittedName>
        <fullName evidence="1">Uncharacterized protein</fullName>
    </submittedName>
</protein>
<proteinExistence type="predicted"/>
<evidence type="ECO:0000313" key="2">
    <source>
        <dbReference type="Proteomes" id="UP000054776"/>
    </source>
</evidence>
<accession>A0A0V1BJ26</accession>
<sequence>MDNCASLTNGNVPLFEKRIELLLSCVDIASANSMNNASVTFVTQMRFKSLNGSFIEINCEIELYNIYKSEFRFRIAVQKTSKHHNFFPSPIIQAYSNVQVQF</sequence>